<name>A0ABD3GAM5_9MARC</name>
<organism evidence="2 3">
    <name type="scientific">Riccia sorocarpa</name>
    <dbReference type="NCBI Taxonomy" id="122646"/>
    <lineage>
        <taxon>Eukaryota</taxon>
        <taxon>Viridiplantae</taxon>
        <taxon>Streptophyta</taxon>
        <taxon>Embryophyta</taxon>
        <taxon>Marchantiophyta</taxon>
        <taxon>Marchantiopsida</taxon>
        <taxon>Marchantiidae</taxon>
        <taxon>Marchantiales</taxon>
        <taxon>Ricciaceae</taxon>
        <taxon>Riccia</taxon>
    </lineage>
</organism>
<proteinExistence type="predicted"/>
<evidence type="ECO:0000313" key="3">
    <source>
        <dbReference type="Proteomes" id="UP001633002"/>
    </source>
</evidence>
<dbReference type="EMBL" id="JBJQOH010000008">
    <property type="protein sequence ID" value="KAL3676013.1"/>
    <property type="molecule type" value="Genomic_DNA"/>
</dbReference>
<accession>A0ABD3GAM5</accession>
<feature type="compositionally biased region" description="Polar residues" evidence="1">
    <location>
        <begin position="62"/>
        <end position="71"/>
    </location>
</feature>
<keyword evidence="3" id="KW-1185">Reference proteome</keyword>
<reference evidence="2 3" key="1">
    <citation type="submission" date="2024-09" db="EMBL/GenBank/DDBJ databases">
        <title>Chromosome-scale assembly of Riccia sorocarpa.</title>
        <authorList>
            <person name="Paukszto L."/>
        </authorList>
    </citation>
    <scope>NUCLEOTIDE SEQUENCE [LARGE SCALE GENOMIC DNA]</scope>
    <source>
        <strain evidence="2">LP-2024</strain>
        <tissue evidence="2">Aerial parts of the thallus</tissue>
    </source>
</reference>
<evidence type="ECO:0000256" key="1">
    <source>
        <dbReference type="SAM" id="MobiDB-lite"/>
    </source>
</evidence>
<protein>
    <submittedName>
        <fullName evidence="2">Uncharacterized protein</fullName>
    </submittedName>
</protein>
<feature type="region of interest" description="Disordered" evidence="1">
    <location>
        <begin position="40"/>
        <end position="75"/>
    </location>
</feature>
<comment type="caution">
    <text evidence="2">The sequence shown here is derived from an EMBL/GenBank/DDBJ whole genome shotgun (WGS) entry which is preliminary data.</text>
</comment>
<dbReference type="Proteomes" id="UP001633002">
    <property type="component" value="Unassembled WGS sequence"/>
</dbReference>
<dbReference type="AlphaFoldDB" id="A0ABD3GAM5"/>
<evidence type="ECO:0000313" key="2">
    <source>
        <dbReference type="EMBL" id="KAL3676013.1"/>
    </source>
</evidence>
<feature type="region of interest" description="Disordered" evidence="1">
    <location>
        <begin position="1"/>
        <end position="27"/>
    </location>
</feature>
<gene>
    <name evidence="2" type="ORF">R1sor_025961</name>
</gene>
<sequence length="137" mass="15499">MKQQSDAFFKVGRVKKTSNGGSPDQPMKLELLKHMADVTLLSKDDEEAKDERGDNTADEPNYSATPRTENYVNPEAQTRLHGAQVGNQRAENWGDIDDDDGSLEYLPKVPLARDILYQTVRPQYPQLLEKVNELHSE</sequence>